<evidence type="ECO:0000256" key="4">
    <source>
        <dbReference type="PIRNR" id="PIRNR005690"/>
    </source>
</evidence>
<evidence type="ECO:0000313" key="6">
    <source>
        <dbReference type="EMBL" id="UPM55553.1"/>
    </source>
</evidence>
<evidence type="ECO:0000256" key="5">
    <source>
        <dbReference type="SAM" id="Phobius"/>
    </source>
</evidence>
<gene>
    <name evidence="6" type="ORF">MY490_06870</name>
</gene>
<feature type="transmembrane region" description="Helical" evidence="5">
    <location>
        <begin position="377"/>
        <end position="396"/>
    </location>
</feature>
<evidence type="ECO:0000313" key="7">
    <source>
        <dbReference type="Proteomes" id="UP000830639"/>
    </source>
</evidence>
<dbReference type="InterPro" id="IPR050768">
    <property type="entry name" value="UPF0353/GerABKA_families"/>
</dbReference>
<dbReference type="InterPro" id="IPR004995">
    <property type="entry name" value="Spore_Ger"/>
</dbReference>
<dbReference type="RefSeq" id="WP_248268563.1">
    <property type="nucleotide sequence ID" value="NZ_CP096034.1"/>
</dbReference>
<keyword evidence="5" id="KW-0812">Transmembrane</keyword>
<accession>A0ABY4JRS4</accession>
<dbReference type="EMBL" id="CP096034">
    <property type="protein sequence ID" value="UPM55553.1"/>
    <property type="molecule type" value="Genomic_DNA"/>
</dbReference>
<comment type="similarity">
    <text evidence="2 4">Belongs to the GerABKA family.</text>
</comment>
<protein>
    <submittedName>
        <fullName evidence="6">Spore germination protein</fullName>
    </submittedName>
</protein>
<keyword evidence="7" id="KW-1185">Reference proteome</keyword>
<feature type="transmembrane region" description="Helical" evidence="5">
    <location>
        <begin position="286"/>
        <end position="306"/>
    </location>
</feature>
<dbReference type="PANTHER" id="PTHR22550">
    <property type="entry name" value="SPORE GERMINATION PROTEIN"/>
    <property type="match status" value="1"/>
</dbReference>
<keyword evidence="5" id="KW-1133">Transmembrane helix</keyword>
<evidence type="ECO:0000256" key="3">
    <source>
        <dbReference type="ARBA" id="ARBA00023136"/>
    </source>
</evidence>
<keyword evidence="3 4" id="KW-0472">Membrane</keyword>
<dbReference type="Pfam" id="PF03323">
    <property type="entry name" value="GerA"/>
    <property type="match status" value="1"/>
</dbReference>
<feature type="transmembrane region" description="Helical" evidence="5">
    <location>
        <begin position="408"/>
        <end position="430"/>
    </location>
</feature>
<dbReference type="PIRSF" id="PIRSF005690">
    <property type="entry name" value="GerBA"/>
    <property type="match status" value="1"/>
</dbReference>
<sequence length="495" mass="56038">MRTYKDSKKRDSSKENWIDELSKSNDFIKFKTSSDLENESYYSIYFYRTLIKSETMHEQILPYLTKNYTLEDLMSQLPVQQLTITSDSSKIISKLLQGYMAIQYGENKTDSLLVNIQKNVSRTIGPPLMEATTLGPQVGFVEDIDVNINLIRNKLPISDLHVEELEVGELSKTRVAVIYLSGIADDENINTVTQRIKDIQYDHIPDSSFISGMIGDNTHSIFPQSIPTERLDRTIGGLTEGKIAIVVDGSPNVLLTPALIDETFIAMEDYYVNWVLATFFRFLRMFGFALSIFITPFYVAILTYHYELIPPRLLESLILSRASVPFQPIFEVLFLEITIELVKEAGLRLPSKIGQTLGIVGGIVIGQAVVEAKLTSNILLILVGLGTLASYTSAIYKFNNTIRFIKFPVILMAQIIGLLGIFMGFIYLMTHLLRLTSLGRPYIGSYPFRKTSFSDLWIRLPFAMQKKRPTNLRPASLFRATNDIKRPGPPSDFDE</sequence>
<proteinExistence type="inferred from homology"/>
<name>A0ABY4JRS4_9BACI</name>
<evidence type="ECO:0000256" key="2">
    <source>
        <dbReference type="ARBA" id="ARBA00005278"/>
    </source>
</evidence>
<comment type="subcellular location">
    <subcellularLocation>
        <location evidence="4">Cell membrane</location>
    </subcellularLocation>
    <subcellularLocation>
        <location evidence="1">Membrane</location>
        <topology evidence="1">Multi-pass membrane protein</topology>
    </subcellularLocation>
</comment>
<evidence type="ECO:0000256" key="1">
    <source>
        <dbReference type="ARBA" id="ARBA00004141"/>
    </source>
</evidence>
<organism evidence="6 7">
    <name type="scientific">Gottfriedia acidiceleris</name>
    <dbReference type="NCBI Taxonomy" id="371036"/>
    <lineage>
        <taxon>Bacteria</taxon>
        <taxon>Bacillati</taxon>
        <taxon>Bacillota</taxon>
        <taxon>Bacilli</taxon>
        <taxon>Bacillales</taxon>
        <taxon>Bacillaceae</taxon>
        <taxon>Gottfriedia</taxon>
    </lineage>
</organism>
<dbReference type="Proteomes" id="UP000830639">
    <property type="component" value="Chromosome"/>
</dbReference>
<reference evidence="6 7" key="1">
    <citation type="submission" date="2022-04" db="EMBL/GenBank/DDBJ databases">
        <title>Mechanism of arsenic methylation and mitigation arsenic toxicity by Bacillus sp. LH14 from an Arsenic-Contaminated Paddy Soil.</title>
        <authorList>
            <person name="Wang D."/>
        </authorList>
    </citation>
    <scope>NUCLEOTIDE SEQUENCE [LARGE SCALE GENOMIC DNA]</scope>
    <source>
        <strain evidence="6 7">LH14</strain>
    </source>
</reference>
<dbReference type="PANTHER" id="PTHR22550:SF5">
    <property type="entry name" value="LEUCINE ZIPPER PROTEIN 4"/>
    <property type="match status" value="1"/>
</dbReference>